<proteinExistence type="predicted"/>
<evidence type="ECO:0000313" key="3">
    <source>
        <dbReference type="EMBL" id="OJG18548.1"/>
    </source>
</evidence>
<evidence type="ECO:0000259" key="2">
    <source>
        <dbReference type="Pfam" id="PF07364"/>
    </source>
</evidence>
<dbReference type="Proteomes" id="UP000181884">
    <property type="component" value="Unassembled WGS sequence"/>
</dbReference>
<feature type="domain" description="Microcystin LR degradation protein MlrC N-terminal" evidence="2">
    <location>
        <begin position="4"/>
        <end position="285"/>
    </location>
</feature>
<dbReference type="STRING" id="214095.RU97_GL001945"/>
<dbReference type="AlphaFoldDB" id="A0A1L8RFL1"/>
<protein>
    <recommendedName>
        <fullName evidence="5">Microcystin LR degradation protein MlrC</fullName>
    </recommendedName>
</protein>
<name>A0A1L8RFL1_9ENTE</name>
<dbReference type="Pfam" id="PF07364">
    <property type="entry name" value="DUF1485"/>
    <property type="match status" value="1"/>
</dbReference>
<feature type="domain" description="Microcystin LR degradation protein MlrC C-terminal" evidence="1">
    <location>
        <begin position="295"/>
        <end position="465"/>
    </location>
</feature>
<evidence type="ECO:0008006" key="5">
    <source>
        <dbReference type="Google" id="ProtNLM"/>
    </source>
</evidence>
<accession>A0A1L8RFL1</accession>
<keyword evidence="4" id="KW-1185">Reference proteome</keyword>
<dbReference type="Pfam" id="PF07171">
    <property type="entry name" value="MlrC_C"/>
    <property type="match status" value="1"/>
</dbReference>
<dbReference type="InterPro" id="IPR015995">
    <property type="entry name" value="MlrC_N"/>
</dbReference>
<gene>
    <name evidence="3" type="ORF">RU97_GL001945</name>
</gene>
<comment type="caution">
    <text evidence="3">The sequence shown here is derived from an EMBL/GenBank/DDBJ whole genome shotgun (WGS) entry which is preliminary data.</text>
</comment>
<dbReference type="EMBL" id="JXKH01000004">
    <property type="protein sequence ID" value="OJG18548.1"/>
    <property type="molecule type" value="Genomic_DNA"/>
</dbReference>
<organism evidence="3 4">
    <name type="scientific">Enterococcus canis</name>
    <dbReference type="NCBI Taxonomy" id="214095"/>
    <lineage>
        <taxon>Bacteria</taxon>
        <taxon>Bacillati</taxon>
        <taxon>Bacillota</taxon>
        <taxon>Bacilli</taxon>
        <taxon>Lactobacillales</taxon>
        <taxon>Enterococcaceae</taxon>
        <taxon>Enterococcus</taxon>
    </lineage>
</organism>
<reference evidence="3 4" key="1">
    <citation type="submission" date="2014-12" db="EMBL/GenBank/DDBJ databases">
        <title>Draft genome sequences of 29 type strains of Enterococci.</title>
        <authorList>
            <person name="Zhong Z."/>
            <person name="Sun Z."/>
            <person name="Liu W."/>
            <person name="Zhang W."/>
            <person name="Zhang H."/>
        </authorList>
    </citation>
    <scope>NUCLEOTIDE SEQUENCE [LARGE SCALE GENOMIC DNA]</scope>
    <source>
        <strain evidence="3 4">DSM 17029</strain>
    </source>
</reference>
<evidence type="ECO:0000313" key="4">
    <source>
        <dbReference type="Proteomes" id="UP000181884"/>
    </source>
</evidence>
<evidence type="ECO:0000259" key="1">
    <source>
        <dbReference type="Pfam" id="PF07171"/>
    </source>
</evidence>
<sequence length="499" mass="55474">MLAGFFNSESNEHTNETMKKENFLFYKGTEALERIGVTPIFARHKIELIPTLYANGHPGGLIEKATFDEILATILADIRAHLSELDGIFLYLHGASKVRELPEFSGEHVILREIRQLVGERMPIAVVMDPHGNVTSEFTQSLQYVCCYRHSPHIDIQETFEKAAEDFCQMLEVNERHPHPVCIKLPLMVGGERSVSFDEPVATINHKLDALEQDTRIRCASFHVGYVRHDSDKLGCAVSVVPMTVADLPFAERKAKELADYILRARYQFHYHGQYGDVATALRLARDTQKFPSFLTDSGDNCGAGSDGSSTQLLQAFLQDPILANQKTLFAGIIVPEAVTQLEACTVGETVTLLVGTGATRSPILTLTGKKVSEGIVSDDFVDNPHQGKVIGFQPLDTAITILFEREAVSFTELKQFDYANCPIADFDIFVVKQGYISPEFAAYGEAMMVLTDGPTQQATEKLVFHEIKRPMFPYDPLDVPWEGYEKGSFPMICEVGAS</sequence>
<dbReference type="InterPro" id="IPR010799">
    <property type="entry name" value="MlrC_C"/>
</dbReference>